<reference evidence="2" key="1">
    <citation type="submission" date="2020-02" db="EMBL/GenBank/DDBJ databases">
        <authorList>
            <person name="Meier V. D."/>
        </authorList>
    </citation>
    <scope>NUCLEOTIDE SEQUENCE</scope>
    <source>
        <strain evidence="2">AVDCRST_MAG27</strain>
    </source>
</reference>
<protein>
    <submittedName>
        <fullName evidence="2">Uncharacterized protein</fullName>
    </submittedName>
</protein>
<feature type="compositionally biased region" description="Low complexity" evidence="1">
    <location>
        <begin position="47"/>
        <end position="56"/>
    </location>
</feature>
<feature type="region of interest" description="Disordered" evidence="1">
    <location>
        <begin position="47"/>
        <end position="90"/>
    </location>
</feature>
<name>A0A6J4HI44_9PROT</name>
<evidence type="ECO:0000313" key="2">
    <source>
        <dbReference type="EMBL" id="CAA9225399.1"/>
    </source>
</evidence>
<gene>
    <name evidence="2" type="ORF">AVDCRST_MAG27-580</name>
</gene>
<organism evidence="2">
    <name type="scientific">uncultured Craurococcus sp</name>
    <dbReference type="NCBI Taxonomy" id="1135998"/>
    <lineage>
        <taxon>Bacteria</taxon>
        <taxon>Pseudomonadati</taxon>
        <taxon>Pseudomonadota</taxon>
        <taxon>Alphaproteobacteria</taxon>
        <taxon>Acetobacterales</taxon>
        <taxon>Acetobacteraceae</taxon>
        <taxon>Craurococcus</taxon>
        <taxon>environmental samples</taxon>
    </lineage>
</organism>
<feature type="non-terminal residue" evidence="2">
    <location>
        <position position="302"/>
    </location>
</feature>
<dbReference type="AlphaFoldDB" id="A0A6J4HI44"/>
<proteinExistence type="predicted"/>
<dbReference type="EMBL" id="CADCTD010000020">
    <property type="protein sequence ID" value="CAA9225399.1"/>
    <property type="molecule type" value="Genomic_DNA"/>
</dbReference>
<feature type="non-terminal residue" evidence="2">
    <location>
        <position position="1"/>
    </location>
</feature>
<sequence>GRHDAGHYPHRLPARAADPGGASLPLALARPGRAVLPAAGRRARAAAGTSGLAAGGHPHRGAGAGAGQGGVAGNRPLDDPPAAGDAGGDAAGAHPCIAQAAEPAADAGVGDACLCAAAPGALCRLPGFHAAAHRLRDRAALLPDDRLRGAARAGGARLDLDGWVDAPARAALEAAARADLPDRGARRLPLLPAVEVAALGGGSGGRVARLAGALAAAAGGGAAASDRPVAAGPGHRAGGGRAGICLVRAGNQPAGRPHPRRQSRCGLRAAAGGLGGGCRRAAAAARASALDQGTSEPGSGPV</sequence>
<feature type="compositionally biased region" description="Gly residues" evidence="1">
    <location>
        <begin position="62"/>
        <end position="72"/>
    </location>
</feature>
<evidence type="ECO:0000256" key="1">
    <source>
        <dbReference type="SAM" id="MobiDB-lite"/>
    </source>
</evidence>
<feature type="region of interest" description="Disordered" evidence="1">
    <location>
        <begin position="1"/>
        <end position="24"/>
    </location>
</feature>
<accession>A0A6J4HI44</accession>